<dbReference type="GO" id="GO:0003755">
    <property type="term" value="F:peptidyl-prolyl cis-trans isomerase activity"/>
    <property type="evidence" value="ECO:0007669"/>
    <property type="project" value="InterPro"/>
</dbReference>
<accession>A0A7S3I6N6</accession>
<dbReference type="InterPro" id="IPR029000">
    <property type="entry name" value="Cyclophilin-like_dom_sf"/>
</dbReference>
<dbReference type="InterPro" id="IPR002130">
    <property type="entry name" value="Cyclophilin-type_PPIase_dom"/>
</dbReference>
<dbReference type="PROSITE" id="PS50072">
    <property type="entry name" value="CSA_PPIASE_2"/>
    <property type="match status" value="1"/>
</dbReference>
<evidence type="ECO:0000313" key="2">
    <source>
        <dbReference type="EMBL" id="CAE0315067.1"/>
    </source>
</evidence>
<proteinExistence type="predicted"/>
<sequence length="304" mass="34176">MASRAPTMDTTPVKITIAGKISDPAFHKCVTAVRHLQEQHPEVVTSECLQFFETQWEEYIKKTANKLKGIFYHHAGNHLIMLNDSEYIGNGEQFATYILNRFAYMDNSMSVVYERLAANQFKKMINTSKTRKYAQMELSFNGMAQTVYFELFNDIAPRTVANFLGLCNGAKRSDGESLAYVGTDVHRIVKGMYLQMGKITPTKKPELGTSIYGASFEDESFHVRHTEIGLLGMCKKNGVSHSNESQFYVTMGAPLTFLDNKNVIFGRVIQGMRALKLVEKLETTNEKPNDPVKVISAGPYVIGQ</sequence>
<dbReference type="AlphaFoldDB" id="A0A7S3I6N6"/>
<name>A0A7S3I6N6_9SPIT</name>
<feature type="domain" description="PPIase cyclophilin-type" evidence="1">
    <location>
        <begin position="147"/>
        <end position="299"/>
    </location>
</feature>
<dbReference type="Pfam" id="PF00160">
    <property type="entry name" value="Pro_isomerase"/>
    <property type="match status" value="1"/>
</dbReference>
<protein>
    <recommendedName>
        <fullName evidence="1">PPIase cyclophilin-type domain-containing protein</fullName>
    </recommendedName>
</protein>
<dbReference type="PRINTS" id="PR00153">
    <property type="entry name" value="CSAPPISMRASE"/>
</dbReference>
<dbReference type="GO" id="GO:0016018">
    <property type="term" value="F:cyclosporin A binding"/>
    <property type="evidence" value="ECO:0007669"/>
    <property type="project" value="TreeGrafter"/>
</dbReference>
<dbReference type="EMBL" id="HBIE01032897">
    <property type="protein sequence ID" value="CAE0315067.1"/>
    <property type="molecule type" value="Transcribed_RNA"/>
</dbReference>
<dbReference type="SUPFAM" id="SSF50891">
    <property type="entry name" value="Cyclophilin-like"/>
    <property type="match status" value="1"/>
</dbReference>
<reference evidence="2" key="1">
    <citation type="submission" date="2021-01" db="EMBL/GenBank/DDBJ databases">
        <authorList>
            <person name="Corre E."/>
            <person name="Pelletier E."/>
            <person name="Niang G."/>
            <person name="Scheremetjew M."/>
            <person name="Finn R."/>
            <person name="Kale V."/>
            <person name="Holt S."/>
            <person name="Cochrane G."/>
            <person name="Meng A."/>
            <person name="Brown T."/>
            <person name="Cohen L."/>
        </authorList>
    </citation>
    <scope>NUCLEOTIDE SEQUENCE</scope>
    <source>
        <strain evidence="2">Fehren 1</strain>
    </source>
</reference>
<dbReference type="GO" id="GO:0006457">
    <property type="term" value="P:protein folding"/>
    <property type="evidence" value="ECO:0007669"/>
    <property type="project" value="TreeGrafter"/>
</dbReference>
<dbReference type="Gene3D" id="2.40.100.10">
    <property type="entry name" value="Cyclophilin-like"/>
    <property type="match status" value="1"/>
</dbReference>
<evidence type="ECO:0000259" key="1">
    <source>
        <dbReference type="PROSITE" id="PS50072"/>
    </source>
</evidence>
<dbReference type="GO" id="GO:0005737">
    <property type="term" value="C:cytoplasm"/>
    <property type="evidence" value="ECO:0007669"/>
    <property type="project" value="TreeGrafter"/>
</dbReference>
<dbReference type="PANTHER" id="PTHR11071">
    <property type="entry name" value="PEPTIDYL-PROLYL CIS-TRANS ISOMERASE"/>
    <property type="match status" value="1"/>
</dbReference>
<dbReference type="PANTHER" id="PTHR11071:SF561">
    <property type="entry name" value="PEPTIDYL-PROLYL CIS-TRANS ISOMERASE D-RELATED"/>
    <property type="match status" value="1"/>
</dbReference>
<organism evidence="2">
    <name type="scientific">Favella ehrenbergii</name>
    <dbReference type="NCBI Taxonomy" id="182087"/>
    <lineage>
        <taxon>Eukaryota</taxon>
        <taxon>Sar</taxon>
        <taxon>Alveolata</taxon>
        <taxon>Ciliophora</taxon>
        <taxon>Intramacronucleata</taxon>
        <taxon>Spirotrichea</taxon>
        <taxon>Choreotrichia</taxon>
        <taxon>Tintinnida</taxon>
        <taxon>Xystonellidae</taxon>
        <taxon>Favella</taxon>
    </lineage>
</organism>
<gene>
    <name evidence="2" type="ORF">FEHR0123_LOCUS9994</name>
</gene>